<evidence type="ECO:0000313" key="2">
    <source>
        <dbReference type="EMBL" id="MFC3125513.1"/>
    </source>
</evidence>
<proteinExistence type="predicted"/>
<dbReference type="RefSeq" id="WP_379596255.1">
    <property type="nucleotide sequence ID" value="NZ_JBHRTN010000009.1"/>
</dbReference>
<gene>
    <name evidence="2" type="ORF">ACFOD4_10605</name>
</gene>
<comment type="caution">
    <text evidence="2">The sequence shown here is derived from an EMBL/GenBank/DDBJ whole genome shotgun (WGS) entry which is preliminary data.</text>
</comment>
<feature type="compositionally biased region" description="Low complexity" evidence="1">
    <location>
        <begin position="44"/>
        <end position="59"/>
    </location>
</feature>
<reference evidence="3" key="1">
    <citation type="journal article" date="2019" name="Int. J. Syst. Evol. Microbiol.">
        <title>The Global Catalogue of Microorganisms (GCM) 10K type strain sequencing project: providing services to taxonomists for standard genome sequencing and annotation.</title>
        <authorList>
            <consortium name="The Broad Institute Genomics Platform"/>
            <consortium name="The Broad Institute Genome Sequencing Center for Infectious Disease"/>
            <person name="Wu L."/>
            <person name="Ma J."/>
        </authorList>
    </citation>
    <scope>NUCLEOTIDE SEQUENCE [LARGE SCALE GENOMIC DNA]</scope>
    <source>
        <strain evidence="3">KCTC 52094</strain>
    </source>
</reference>
<feature type="region of interest" description="Disordered" evidence="1">
    <location>
        <begin position="38"/>
        <end position="67"/>
    </location>
</feature>
<evidence type="ECO:0000313" key="3">
    <source>
        <dbReference type="Proteomes" id="UP001595593"/>
    </source>
</evidence>
<keyword evidence="3" id="KW-1185">Reference proteome</keyword>
<name>A0ABV7G1U5_9PROT</name>
<dbReference type="EMBL" id="JBHRTN010000009">
    <property type="protein sequence ID" value="MFC3125513.1"/>
    <property type="molecule type" value="Genomic_DNA"/>
</dbReference>
<evidence type="ECO:0000256" key="1">
    <source>
        <dbReference type="SAM" id="MobiDB-lite"/>
    </source>
</evidence>
<accession>A0ABV7G1U5</accession>
<protein>
    <submittedName>
        <fullName evidence="2">Uncharacterized protein</fullName>
    </submittedName>
</protein>
<organism evidence="2 3">
    <name type="scientific">Teichococcus globiformis</name>
    <dbReference type="NCBI Taxonomy" id="2307229"/>
    <lineage>
        <taxon>Bacteria</taxon>
        <taxon>Pseudomonadati</taxon>
        <taxon>Pseudomonadota</taxon>
        <taxon>Alphaproteobacteria</taxon>
        <taxon>Acetobacterales</taxon>
        <taxon>Roseomonadaceae</taxon>
        <taxon>Roseomonas</taxon>
    </lineage>
</organism>
<sequence length="102" mass="10506">MPNTITGYFETRRNAEMAVEHLVQDHGLDRKCVRAAAEGENNTSGSVVSGADAADAAAGETPGGVRGGRIMVTAEVSDNQLEAALASFHECGATDVETAQAT</sequence>
<dbReference type="Proteomes" id="UP001595593">
    <property type="component" value="Unassembled WGS sequence"/>
</dbReference>